<dbReference type="PANTHER" id="PTHR33286:SF1">
    <property type="entry name" value="OS01G0800600 PROTEIN"/>
    <property type="match status" value="1"/>
</dbReference>
<feature type="domain" description="Bifunctional inhibitor/plant lipid transfer protein/seed storage helical" evidence="2">
    <location>
        <begin position="14"/>
        <end position="107"/>
    </location>
</feature>
<dbReference type="Pfam" id="PF14368">
    <property type="entry name" value="LTP_2"/>
    <property type="match status" value="1"/>
</dbReference>
<dbReference type="CDD" id="cd04660">
    <property type="entry name" value="nsLTP_like"/>
    <property type="match status" value="1"/>
</dbReference>
<accession>A0AAV8Q043</accession>
<dbReference type="SUPFAM" id="SSF47699">
    <property type="entry name" value="Bifunctional inhibitor/lipid-transfer protein/seed storage 2S albumin"/>
    <property type="match status" value="1"/>
</dbReference>
<dbReference type="Gene3D" id="1.10.110.10">
    <property type="entry name" value="Plant lipid-transfer and hydrophobic proteins"/>
    <property type="match status" value="1"/>
</dbReference>
<sequence length="115" mass="12274">MAERRLPFFFLLVVALAVSSTLLGGAPVRAQQMCGADLGQLLAQCREYVAPGPQKDPSKECCAEVQKADVVCLCKNIPSEVEKKISMENAVYVAKFCGKSVPSGTKCGSYTVPMA</sequence>
<feature type="chain" id="PRO_5043608596" description="Bifunctional inhibitor/plant lipid transfer protein/seed storage helical domain-containing protein" evidence="1">
    <location>
        <begin position="31"/>
        <end position="115"/>
    </location>
</feature>
<dbReference type="InterPro" id="IPR044741">
    <property type="entry name" value="NsLTP-like"/>
</dbReference>
<proteinExistence type="predicted"/>
<organism evidence="3 4">
    <name type="scientific">Ensete ventricosum</name>
    <name type="common">Abyssinian banana</name>
    <name type="synonym">Musa ensete</name>
    <dbReference type="NCBI Taxonomy" id="4639"/>
    <lineage>
        <taxon>Eukaryota</taxon>
        <taxon>Viridiplantae</taxon>
        <taxon>Streptophyta</taxon>
        <taxon>Embryophyta</taxon>
        <taxon>Tracheophyta</taxon>
        <taxon>Spermatophyta</taxon>
        <taxon>Magnoliopsida</taxon>
        <taxon>Liliopsida</taxon>
        <taxon>Zingiberales</taxon>
        <taxon>Musaceae</taxon>
        <taxon>Ensete</taxon>
    </lineage>
</organism>
<protein>
    <recommendedName>
        <fullName evidence="2">Bifunctional inhibitor/plant lipid transfer protein/seed storage helical domain-containing protein</fullName>
    </recommendedName>
</protein>
<name>A0AAV8Q043_ENSVE</name>
<dbReference type="InterPro" id="IPR036312">
    <property type="entry name" value="Bifun_inhib/LTP/seed_sf"/>
</dbReference>
<evidence type="ECO:0000313" key="3">
    <source>
        <dbReference type="EMBL" id="KAJ8461182.1"/>
    </source>
</evidence>
<evidence type="ECO:0000256" key="1">
    <source>
        <dbReference type="SAM" id="SignalP"/>
    </source>
</evidence>
<dbReference type="AlphaFoldDB" id="A0AAV8Q043"/>
<dbReference type="Proteomes" id="UP001222027">
    <property type="component" value="Unassembled WGS sequence"/>
</dbReference>
<dbReference type="InterPro" id="IPR016140">
    <property type="entry name" value="Bifunc_inhib/LTP/seed_store"/>
</dbReference>
<feature type="signal peptide" evidence="1">
    <location>
        <begin position="1"/>
        <end position="30"/>
    </location>
</feature>
<evidence type="ECO:0000313" key="4">
    <source>
        <dbReference type="Proteomes" id="UP001222027"/>
    </source>
</evidence>
<reference evidence="3 4" key="1">
    <citation type="submission" date="2022-12" db="EMBL/GenBank/DDBJ databases">
        <title>Chromosome-scale assembly of the Ensete ventricosum genome.</title>
        <authorList>
            <person name="Dussert Y."/>
            <person name="Stocks J."/>
            <person name="Wendawek A."/>
            <person name="Woldeyes F."/>
            <person name="Nichols R.A."/>
            <person name="Borrell J.S."/>
        </authorList>
    </citation>
    <scope>NUCLEOTIDE SEQUENCE [LARGE SCALE GENOMIC DNA]</scope>
    <source>
        <strain evidence="4">cv. Maze</strain>
        <tissue evidence="3">Seeds</tissue>
    </source>
</reference>
<evidence type="ECO:0000259" key="2">
    <source>
        <dbReference type="Pfam" id="PF14368"/>
    </source>
</evidence>
<keyword evidence="4" id="KW-1185">Reference proteome</keyword>
<comment type="caution">
    <text evidence="3">The sequence shown here is derived from an EMBL/GenBank/DDBJ whole genome shotgun (WGS) entry which is preliminary data.</text>
</comment>
<keyword evidence="1" id="KW-0732">Signal</keyword>
<gene>
    <name evidence="3" type="ORF">OPV22_034108</name>
</gene>
<dbReference type="EMBL" id="JAQQAF010000009">
    <property type="protein sequence ID" value="KAJ8461182.1"/>
    <property type="molecule type" value="Genomic_DNA"/>
</dbReference>
<dbReference type="PANTHER" id="PTHR33286">
    <property type="entry name" value="BIFUNCTIONAL INHIBITOR/LIPID-TRANSFER PROTEIN/SEED STORAGE 2S ALBUMIN SUPERFAMILY PROTEIN"/>
    <property type="match status" value="1"/>
</dbReference>